<reference evidence="1 2" key="1">
    <citation type="submission" date="2020-01" db="EMBL/GenBank/DDBJ databases">
        <title>Insect and environment-associated Actinomycetes.</title>
        <authorList>
            <person name="Currrie C."/>
            <person name="Chevrette M."/>
            <person name="Carlson C."/>
            <person name="Stubbendieck R."/>
            <person name="Wendt-Pienkowski E."/>
        </authorList>
    </citation>
    <scope>NUCLEOTIDE SEQUENCE [LARGE SCALE GENOMIC DNA]</scope>
    <source>
        <strain evidence="1 2">SID14163</strain>
    </source>
</reference>
<dbReference type="EMBL" id="JAAGMA010000046">
    <property type="protein sequence ID" value="NEB07648.1"/>
    <property type="molecule type" value="Genomic_DNA"/>
</dbReference>
<proteinExistence type="predicted"/>
<comment type="caution">
    <text evidence="1">The sequence shown here is derived from an EMBL/GenBank/DDBJ whole genome shotgun (WGS) entry which is preliminary data.</text>
</comment>
<dbReference type="Proteomes" id="UP000470446">
    <property type="component" value="Unassembled WGS sequence"/>
</dbReference>
<accession>A0A7K3PCC6</accession>
<gene>
    <name evidence="1" type="ORF">G3I32_01890</name>
</gene>
<dbReference type="AlphaFoldDB" id="A0A7K3PCC6"/>
<feature type="non-terminal residue" evidence="1">
    <location>
        <position position="1"/>
    </location>
</feature>
<evidence type="ECO:0000313" key="2">
    <source>
        <dbReference type="Proteomes" id="UP000470446"/>
    </source>
</evidence>
<evidence type="ECO:0000313" key="1">
    <source>
        <dbReference type="EMBL" id="NEB07648.1"/>
    </source>
</evidence>
<protein>
    <submittedName>
        <fullName evidence="1">Transcriptional regulator</fullName>
    </submittedName>
</protein>
<organism evidence="1 2">
    <name type="scientific">Streptomyces coelicoflavus</name>
    <dbReference type="NCBI Taxonomy" id="285562"/>
    <lineage>
        <taxon>Bacteria</taxon>
        <taxon>Bacillati</taxon>
        <taxon>Actinomycetota</taxon>
        <taxon>Actinomycetes</taxon>
        <taxon>Kitasatosporales</taxon>
        <taxon>Streptomycetaceae</taxon>
        <taxon>Streptomyces</taxon>
    </lineage>
</organism>
<sequence>QDTGFALTDAGLGWFDAAGIPLRPTGRRPLARACLDWTERRPHLAGVAGAALCRHALDAGWCVRIGSERAVKVTSAGERALSRLLGIGAAALR</sequence>
<name>A0A7K3PCC6_9ACTN</name>